<gene>
    <name evidence="1" type="ORF">GMARGA_LOCUS12419</name>
</gene>
<feature type="non-terminal residue" evidence="1">
    <location>
        <position position="1"/>
    </location>
</feature>
<accession>A0ABN7UZ46</accession>
<dbReference type="EMBL" id="CAJVQB010007571">
    <property type="protein sequence ID" value="CAG8705624.1"/>
    <property type="molecule type" value="Genomic_DNA"/>
</dbReference>
<evidence type="ECO:0000313" key="2">
    <source>
        <dbReference type="Proteomes" id="UP000789901"/>
    </source>
</evidence>
<comment type="caution">
    <text evidence="1">The sequence shown here is derived from an EMBL/GenBank/DDBJ whole genome shotgun (WGS) entry which is preliminary data.</text>
</comment>
<name>A0ABN7UZ46_GIGMA</name>
<organism evidence="1 2">
    <name type="scientific">Gigaspora margarita</name>
    <dbReference type="NCBI Taxonomy" id="4874"/>
    <lineage>
        <taxon>Eukaryota</taxon>
        <taxon>Fungi</taxon>
        <taxon>Fungi incertae sedis</taxon>
        <taxon>Mucoromycota</taxon>
        <taxon>Glomeromycotina</taxon>
        <taxon>Glomeromycetes</taxon>
        <taxon>Diversisporales</taxon>
        <taxon>Gigasporaceae</taxon>
        <taxon>Gigaspora</taxon>
    </lineage>
</organism>
<evidence type="ECO:0000313" key="1">
    <source>
        <dbReference type="EMBL" id="CAG8705624.1"/>
    </source>
</evidence>
<proteinExistence type="predicted"/>
<reference evidence="1 2" key="1">
    <citation type="submission" date="2021-06" db="EMBL/GenBank/DDBJ databases">
        <authorList>
            <person name="Kallberg Y."/>
            <person name="Tangrot J."/>
            <person name="Rosling A."/>
        </authorList>
    </citation>
    <scope>NUCLEOTIDE SEQUENCE [LARGE SCALE GENOMIC DNA]</scope>
    <source>
        <strain evidence="1 2">120-4 pot B 10/14</strain>
    </source>
</reference>
<dbReference type="Proteomes" id="UP000789901">
    <property type="component" value="Unassembled WGS sequence"/>
</dbReference>
<sequence>TTFDLYIEELTQFILFQTYPDNPFANLPISQIYQENNQDLEFNTTQVQFSSCLPLPFLFLTTIRLDQPFSQSNTPPPN</sequence>
<keyword evidence="2" id="KW-1185">Reference proteome</keyword>
<protein>
    <submittedName>
        <fullName evidence="1">13219_t:CDS:1</fullName>
    </submittedName>
</protein>